<dbReference type="SUPFAM" id="SSF52266">
    <property type="entry name" value="SGNH hydrolase"/>
    <property type="match status" value="1"/>
</dbReference>
<reference evidence="4 5" key="1">
    <citation type="submission" date="2017-12" db="EMBL/GenBank/DDBJ databases">
        <title>Hemimetabolous genomes reveal molecular basis of termite eusociality.</title>
        <authorList>
            <person name="Harrison M.C."/>
            <person name="Jongepier E."/>
            <person name="Robertson H.M."/>
            <person name="Arning N."/>
            <person name="Bitard-Feildel T."/>
            <person name="Chao H."/>
            <person name="Childers C.P."/>
            <person name="Dinh H."/>
            <person name="Doddapaneni H."/>
            <person name="Dugan S."/>
            <person name="Gowin J."/>
            <person name="Greiner C."/>
            <person name="Han Y."/>
            <person name="Hu H."/>
            <person name="Hughes D.S.T."/>
            <person name="Huylmans A.-K."/>
            <person name="Kemena C."/>
            <person name="Kremer L.P.M."/>
            <person name="Lee S.L."/>
            <person name="Lopez-Ezquerra A."/>
            <person name="Mallet L."/>
            <person name="Monroy-Kuhn J.M."/>
            <person name="Moser A."/>
            <person name="Murali S.C."/>
            <person name="Muzny D.M."/>
            <person name="Otani S."/>
            <person name="Piulachs M.-D."/>
            <person name="Poelchau M."/>
            <person name="Qu J."/>
            <person name="Schaub F."/>
            <person name="Wada-Katsumata A."/>
            <person name="Worley K.C."/>
            <person name="Xie Q."/>
            <person name="Ylla G."/>
            <person name="Poulsen M."/>
            <person name="Gibbs R.A."/>
            <person name="Schal C."/>
            <person name="Richards S."/>
            <person name="Belles X."/>
            <person name="Korb J."/>
            <person name="Bornberg-Bauer E."/>
        </authorList>
    </citation>
    <scope>NUCLEOTIDE SEQUENCE [LARGE SCALE GENOMIC DNA]</scope>
    <source>
        <tissue evidence="4">Whole body</tissue>
    </source>
</reference>
<dbReference type="STRING" id="105785.A0A2J7R7C5"/>
<dbReference type="Proteomes" id="UP000235965">
    <property type="component" value="Unassembled WGS sequence"/>
</dbReference>
<sequence length="549" mass="60864">MNVLKALASIISMCNLHVTLLSKIIPIVVVVVVVVVIVIIIIIIIIASRIYDQDFGDGEIDCAKCQILKDYLKLAATELKSAQQAIKILYEERAELNNLKNHVNLTNVTNRIPVNVRSWKQKSVKENHISEILDKVKHKIRIIGDSHASGLANELKGKLTLDFETQGLVKPGSPVGEFVHLTDSDLKNLTMSDVCVVWGGSNDVDRNESNLGMRALKQIISFLNHTNVIVINVPPRYDLAANSCVNDEVQEFNRKLEKLKKAYLNLSIVTVDSNRDLFTRHGLHLNSQGKAHTARRLATVINGLFTISKSVPIVLKWRCLGDAQHWVQDLEAHSQEDKADKINMEIKKSQQEDKGGGKEEDRESENLSEGEQTMRTCEGVVGGEGSEKQQMSAVRCKEAVSDNSNKCKLWNNIIDTNSKDKEIPSTMSGNPLQNLIPDRKGVHGLMGSAPHPNPTIRPKQLVPWLIGPRHMLPILQGPISDVTSQVRRCVRCRGVNRGTLVGLLLPYPMEAEERCTDLLDMRLLPSALNVDVISASVACLLLDAAGHDH</sequence>
<evidence type="ECO:0000256" key="1">
    <source>
        <dbReference type="SAM" id="Coils"/>
    </source>
</evidence>
<organism evidence="4 5">
    <name type="scientific">Cryptotermes secundus</name>
    <dbReference type="NCBI Taxonomy" id="105785"/>
    <lineage>
        <taxon>Eukaryota</taxon>
        <taxon>Metazoa</taxon>
        <taxon>Ecdysozoa</taxon>
        <taxon>Arthropoda</taxon>
        <taxon>Hexapoda</taxon>
        <taxon>Insecta</taxon>
        <taxon>Pterygota</taxon>
        <taxon>Neoptera</taxon>
        <taxon>Polyneoptera</taxon>
        <taxon>Dictyoptera</taxon>
        <taxon>Blattodea</taxon>
        <taxon>Blattoidea</taxon>
        <taxon>Termitoidae</taxon>
        <taxon>Kalotermitidae</taxon>
        <taxon>Cryptotermitinae</taxon>
        <taxon>Cryptotermes</taxon>
    </lineage>
</organism>
<dbReference type="Gene3D" id="3.40.50.1110">
    <property type="entry name" value="SGNH hydrolase"/>
    <property type="match status" value="1"/>
</dbReference>
<dbReference type="OrthoDB" id="6624170at2759"/>
<dbReference type="EMBL" id="NEVH01006734">
    <property type="protein sequence ID" value="PNF36730.1"/>
    <property type="molecule type" value="Genomic_DNA"/>
</dbReference>
<evidence type="ECO:0000313" key="5">
    <source>
        <dbReference type="Proteomes" id="UP000235965"/>
    </source>
</evidence>
<evidence type="ECO:0000256" key="3">
    <source>
        <dbReference type="SAM" id="Phobius"/>
    </source>
</evidence>
<keyword evidence="3" id="KW-0812">Transmembrane</keyword>
<name>A0A2J7R7C5_9NEOP</name>
<dbReference type="InParanoid" id="A0A2J7R7C5"/>
<keyword evidence="3" id="KW-1133">Transmembrane helix</keyword>
<dbReference type="CDD" id="cd00229">
    <property type="entry name" value="SGNH_hydrolase"/>
    <property type="match status" value="1"/>
</dbReference>
<keyword evidence="3" id="KW-0472">Membrane</keyword>
<keyword evidence="5" id="KW-1185">Reference proteome</keyword>
<feature type="coiled-coil region" evidence="1">
    <location>
        <begin position="72"/>
        <end position="99"/>
    </location>
</feature>
<feature type="region of interest" description="Disordered" evidence="2">
    <location>
        <begin position="347"/>
        <end position="388"/>
    </location>
</feature>
<feature type="compositionally biased region" description="Basic and acidic residues" evidence="2">
    <location>
        <begin position="347"/>
        <end position="365"/>
    </location>
</feature>
<feature type="coiled-coil region" evidence="1">
    <location>
        <begin position="242"/>
        <end position="269"/>
    </location>
</feature>
<dbReference type="AlphaFoldDB" id="A0A2J7R7C5"/>
<feature type="transmembrane region" description="Helical" evidence="3">
    <location>
        <begin position="24"/>
        <end position="47"/>
    </location>
</feature>
<proteinExistence type="predicted"/>
<keyword evidence="1" id="KW-0175">Coiled coil</keyword>
<dbReference type="InterPro" id="IPR036514">
    <property type="entry name" value="SGNH_hydro_sf"/>
</dbReference>
<protein>
    <submittedName>
        <fullName evidence="4">Uncharacterized protein</fullName>
    </submittedName>
</protein>
<gene>
    <name evidence="4" type="ORF">B7P43_G12049</name>
</gene>
<comment type="caution">
    <text evidence="4">The sequence shown here is derived from an EMBL/GenBank/DDBJ whole genome shotgun (WGS) entry which is preliminary data.</text>
</comment>
<evidence type="ECO:0000256" key="2">
    <source>
        <dbReference type="SAM" id="MobiDB-lite"/>
    </source>
</evidence>
<accession>A0A2J7R7C5</accession>
<evidence type="ECO:0000313" key="4">
    <source>
        <dbReference type="EMBL" id="PNF36730.1"/>
    </source>
</evidence>